<protein>
    <submittedName>
        <fullName evidence="3">Ig-like domain-containing protein</fullName>
    </submittedName>
</protein>
<organism evidence="3 4">
    <name type="scientific">Abyssalbus ytuae</name>
    <dbReference type="NCBI Taxonomy" id="2926907"/>
    <lineage>
        <taxon>Bacteria</taxon>
        <taxon>Pseudomonadati</taxon>
        <taxon>Bacteroidota</taxon>
        <taxon>Flavobacteriia</taxon>
        <taxon>Flavobacteriales</taxon>
        <taxon>Flavobacteriaceae</taxon>
        <taxon>Abyssalbus</taxon>
    </lineage>
</organism>
<dbReference type="InterPro" id="IPR014755">
    <property type="entry name" value="Cu-Rt/internalin_Ig-like"/>
</dbReference>
<dbReference type="KEGG" id="fbm:MQE35_04445"/>
<reference evidence="3" key="1">
    <citation type="submission" date="2022-03" db="EMBL/GenBank/DDBJ databases">
        <title>Description of Abyssus ytuae gen. nov., sp. nov., a novel member of the family Flavobacteriaceae isolated from the sediment of Mariana Trench.</title>
        <authorList>
            <person name="Zhang J."/>
            <person name="Xu X."/>
        </authorList>
    </citation>
    <scope>NUCLEOTIDE SEQUENCE</scope>
    <source>
        <strain evidence="3">MT3330</strain>
    </source>
</reference>
<dbReference type="RefSeq" id="WP_255844921.1">
    <property type="nucleotide sequence ID" value="NZ_CP094358.1"/>
</dbReference>
<dbReference type="Pfam" id="PF13205">
    <property type="entry name" value="Big_5"/>
    <property type="match status" value="1"/>
</dbReference>
<dbReference type="InterPro" id="IPR038081">
    <property type="entry name" value="CalX-like_sf"/>
</dbReference>
<evidence type="ECO:0000256" key="1">
    <source>
        <dbReference type="ARBA" id="ARBA00022729"/>
    </source>
</evidence>
<evidence type="ECO:0000259" key="2">
    <source>
        <dbReference type="Pfam" id="PF13205"/>
    </source>
</evidence>
<gene>
    <name evidence="3" type="ORF">MQE35_04445</name>
</gene>
<sequence length="587" mass="62035">MKNNSTILAILMLFFIISCNDDENTVTEDNTLTVMKTNLTDDLSEPIENISVGTSIEIIFSHSLDINKIESALSLSSSLGETDHTIEFSNTNSTVILTPTSPLEYETMYTISLPEGVYGAKGETLKTSLSINFSTGIYTLPVATLLSSTSTLEEKDEETATITIQLNKATNEEVTATLVFSGTATEGVDYTISGEKTISIPKGSSSTTVTITSIADNDSEGAELISIALTDITNAIDESIQLNIAVNDPPLALSLQGIMSLAWDSAGTNGGKAIHLVANEDIADLSLFGLGTANNGGGTDGKEYVLPAQSVSKGDDILLAREVDLISAYFEGCMSEFEHIITAESTINQNGDDAIELFQGDTVIETYGDANIDGTGEDWEYSGSWAYKVDGFWTTGGIDCSVGSTTNSTSACPYPLCAEPLMLQGILALSWEGSGANGGKAIHLKAVKDIPDLSIYGLGTANNGGGSDGLEYTLPNQAVNKGDDIIIAREPATLAAYFGTCIDSFDHVIEATSSINQSGDDAIELFKNGVVIETYGDVTYSSDAATPWEYTGSWAYKVDDLWTIGGIKCADGSTSTQSSSCVYPICN</sequence>
<dbReference type="EMBL" id="CP094358">
    <property type="protein sequence ID" value="UOB18540.1"/>
    <property type="molecule type" value="Genomic_DNA"/>
</dbReference>
<dbReference type="Gene3D" id="2.60.40.2030">
    <property type="match status" value="1"/>
</dbReference>
<evidence type="ECO:0000313" key="4">
    <source>
        <dbReference type="Proteomes" id="UP000831290"/>
    </source>
</evidence>
<name>A0A9E6ZQ63_9FLAO</name>
<proteinExistence type="predicted"/>
<accession>A0A9E6ZQ63</accession>
<dbReference type="Gene3D" id="2.60.40.1220">
    <property type="match status" value="1"/>
</dbReference>
<dbReference type="AlphaFoldDB" id="A0A9E6ZQ63"/>
<dbReference type="InterPro" id="IPR032812">
    <property type="entry name" value="SbsA_Ig"/>
</dbReference>
<evidence type="ECO:0000313" key="3">
    <source>
        <dbReference type="EMBL" id="UOB18540.1"/>
    </source>
</evidence>
<feature type="domain" description="SbsA Ig-like" evidence="2">
    <location>
        <begin position="48"/>
        <end position="135"/>
    </location>
</feature>
<dbReference type="PROSITE" id="PS51257">
    <property type="entry name" value="PROKAR_LIPOPROTEIN"/>
    <property type="match status" value="1"/>
</dbReference>
<dbReference type="SUPFAM" id="SSF141072">
    <property type="entry name" value="CalX-like"/>
    <property type="match status" value="1"/>
</dbReference>
<keyword evidence="4" id="KW-1185">Reference proteome</keyword>
<keyword evidence="1" id="KW-0732">Signal</keyword>
<dbReference type="Proteomes" id="UP000831290">
    <property type="component" value="Chromosome"/>
</dbReference>